<feature type="region of interest" description="Disordered" evidence="1">
    <location>
        <begin position="1"/>
        <end position="25"/>
    </location>
</feature>
<dbReference type="Proteomes" id="UP000887565">
    <property type="component" value="Unplaced"/>
</dbReference>
<keyword evidence="2" id="KW-0472">Membrane</keyword>
<protein>
    <submittedName>
        <fullName evidence="4">Uncharacterized protein</fullName>
    </submittedName>
</protein>
<evidence type="ECO:0000256" key="1">
    <source>
        <dbReference type="SAM" id="MobiDB-lite"/>
    </source>
</evidence>
<sequence>MQIDELDDQGRRHLHRNGAPQKDQKVILASNKTSPSNSLLNLHKNISGVSTFFLIFVGVYCFKVWGTQLLRDLRGISKELAVT</sequence>
<accession>A0A915KSP6</accession>
<keyword evidence="2" id="KW-0812">Transmembrane</keyword>
<evidence type="ECO:0000313" key="4">
    <source>
        <dbReference type="WBParaSite" id="nRc.2.0.1.t41506-RA"/>
    </source>
</evidence>
<proteinExistence type="predicted"/>
<evidence type="ECO:0000256" key="2">
    <source>
        <dbReference type="SAM" id="Phobius"/>
    </source>
</evidence>
<keyword evidence="2" id="KW-1133">Transmembrane helix</keyword>
<name>A0A915KSP6_ROMCU</name>
<organism evidence="3 4">
    <name type="scientific">Romanomermis culicivorax</name>
    <name type="common">Nematode worm</name>
    <dbReference type="NCBI Taxonomy" id="13658"/>
    <lineage>
        <taxon>Eukaryota</taxon>
        <taxon>Metazoa</taxon>
        <taxon>Ecdysozoa</taxon>
        <taxon>Nematoda</taxon>
        <taxon>Enoplea</taxon>
        <taxon>Dorylaimia</taxon>
        <taxon>Mermithida</taxon>
        <taxon>Mermithoidea</taxon>
        <taxon>Mermithidae</taxon>
        <taxon>Romanomermis</taxon>
    </lineage>
</organism>
<feature type="transmembrane region" description="Helical" evidence="2">
    <location>
        <begin position="46"/>
        <end position="65"/>
    </location>
</feature>
<keyword evidence="3" id="KW-1185">Reference proteome</keyword>
<dbReference type="AlphaFoldDB" id="A0A915KSP6"/>
<dbReference type="WBParaSite" id="nRc.2.0.1.t41506-RA">
    <property type="protein sequence ID" value="nRc.2.0.1.t41506-RA"/>
    <property type="gene ID" value="nRc.2.0.1.g41506"/>
</dbReference>
<evidence type="ECO:0000313" key="3">
    <source>
        <dbReference type="Proteomes" id="UP000887565"/>
    </source>
</evidence>
<reference evidence="4" key="1">
    <citation type="submission" date="2022-11" db="UniProtKB">
        <authorList>
            <consortium name="WormBaseParasite"/>
        </authorList>
    </citation>
    <scope>IDENTIFICATION</scope>
</reference>